<dbReference type="GO" id="GO:0008233">
    <property type="term" value="F:peptidase activity"/>
    <property type="evidence" value="ECO:0007669"/>
    <property type="project" value="InterPro"/>
</dbReference>
<dbReference type="AlphaFoldDB" id="A0AAX2ACL8"/>
<evidence type="ECO:0000313" key="15">
    <source>
        <dbReference type="Proteomes" id="UP000290092"/>
    </source>
</evidence>
<keyword evidence="6" id="KW-0378">Hydrolase</keyword>
<dbReference type="Pfam" id="PF00005">
    <property type="entry name" value="ABC_tran"/>
    <property type="match status" value="1"/>
</dbReference>
<keyword evidence="7" id="KW-0067">ATP-binding</keyword>
<feature type="transmembrane region" description="Helical" evidence="10">
    <location>
        <begin position="196"/>
        <end position="215"/>
    </location>
</feature>
<comment type="subcellular location">
    <subcellularLocation>
        <location evidence="1">Cell membrane</location>
        <topology evidence="1">Multi-pass membrane protein</topology>
    </subcellularLocation>
</comment>
<dbReference type="Gene3D" id="3.40.50.300">
    <property type="entry name" value="P-loop containing nucleotide triphosphate hydrolases"/>
    <property type="match status" value="1"/>
</dbReference>
<dbReference type="Pfam" id="PF03412">
    <property type="entry name" value="Peptidase_C39"/>
    <property type="match status" value="1"/>
</dbReference>
<dbReference type="GO" id="GO:0016887">
    <property type="term" value="F:ATP hydrolysis activity"/>
    <property type="evidence" value="ECO:0007669"/>
    <property type="project" value="InterPro"/>
</dbReference>
<dbReference type="InterPro" id="IPR036640">
    <property type="entry name" value="ABC1_TM_sf"/>
</dbReference>
<dbReference type="InterPro" id="IPR003593">
    <property type="entry name" value="AAA+_ATPase"/>
</dbReference>
<dbReference type="InterPro" id="IPR039421">
    <property type="entry name" value="Type_1_exporter"/>
</dbReference>
<dbReference type="PANTHER" id="PTHR43394">
    <property type="entry name" value="ATP-DEPENDENT PERMEASE MDL1, MITOCHONDRIAL"/>
    <property type="match status" value="1"/>
</dbReference>
<evidence type="ECO:0000256" key="3">
    <source>
        <dbReference type="ARBA" id="ARBA00022475"/>
    </source>
</evidence>
<keyword evidence="3" id="KW-1003">Cell membrane</keyword>
<keyword evidence="2" id="KW-0813">Transport</keyword>
<dbReference type="CDD" id="cd18588">
    <property type="entry name" value="ABC_6TM_CyaB_HlyB_like"/>
    <property type="match status" value="1"/>
</dbReference>
<feature type="domain" description="ABC transporter" evidence="11">
    <location>
        <begin position="475"/>
        <end position="710"/>
    </location>
</feature>
<dbReference type="EMBL" id="NXID01000053">
    <property type="protein sequence ID" value="RXK14752.1"/>
    <property type="molecule type" value="Genomic_DNA"/>
</dbReference>
<dbReference type="GO" id="GO:0015421">
    <property type="term" value="F:ABC-type oligopeptide transporter activity"/>
    <property type="evidence" value="ECO:0007669"/>
    <property type="project" value="TreeGrafter"/>
</dbReference>
<evidence type="ECO:0000259" key="11">
    <source>
        <dbReference type="PROSITE" id="PS50893"/>
    </source>
</evidence>
<proteinExistence type="predicted"/>
<evidence type="ECO:0000256" key="8">
    <source>
        <dbReference type="ARBA" id="ARBA00022989"/>
    </source>
</evidence>
<evidence type="ECO:0000256" key="9">
    <source>
        <dbReference type="ARBA" id="ARBA00023136"/>
    </source>
</evidence>
<keyword evidence="8 10" id="KW-1133">Transmembrane helix</keyword>
<evidence type="ECO:0000256" key="1">
    <source>
        <dbReference type="ARBA" id="ARBA00004651"/>
    </source>
</evidence>
<sequence>MDFYMNEKVQIQNSLVHCFLLLTRIQNNEINYEDVIHKSGTSKKIEEQDLFYVASEYYGFKVKKINAGIEKIYKNPLPCVVKLKDNQYSLLFSIKDNIYTIYDFETSQKVQLDKQKFENIYDGSIILFAKKDNVNEIDSISNFGLGWFIKSFFKQNRLVYHVLFAAFIIQLFALITPLFTMIIIDKVFSSSGRSTLEVLIIGLFIISIFDFIISYSRKHLLSHMTAIVDITLVSKFFRHLTSLPLSFYGNKQSGDTVARFKEIEYIRNFISSNLLTSFIDFPFGLIFLIIMFLFSPLLTLFVLIAIIIIFILYGVANPILKERLKKKLELSTDSQSYLFDCISSIETIKSMSIEPTIRRDYEEHLAKQTKYNTRTDDISGNISQIAAFINKLTIAVCLWIGALSVLDGNMTAGQLIAFNMLVGRIMAPAQRIAQTLQQIYQVKISTKRVREIFNTKEEISINSINKSLPTLKGEVIFENVSFKYFEHSNLVLNNINLQIKQGEIIGIVGRSGSGKTTFTRLLQRLYSPSSGKIKIDALDIATIDPNWLRRQIGVVMQDNLLLNKSIKDNILLANPLATMEDIQRVCELSGAIEFIKELPNAYDTIVGERGNLISTGQRQRIAIARALINNPSILIFDEATSAIDFESEMIIQQNLKKICDNRTVFIISHRVSVLKIVDKIISLYNGNIIEEGTKEELLKNSKGYFANLCKAQNILSEIK</sequence>
<dbReference type="FunFam" id="3.40.50.300:FF:000299">
    <property type="entry name" value="ABC transporter ATP-binding protein/permease"/>
    <property type="match status" value="1"/>
</dbReference>
<dbReference type="InterPro" id="IPR003439">
    <property type="entry name" value="ABC_transporter-like_ATP-bd"/>
</dbReference>
<dbReference type="PROSITE" id="PS50893">
    <property type="entry name" value="ABC_TRANSPORTER_2"/>
    <property type="match status" value="1"/>
</dbReference>
<dbReference type="Gene3D" id="3.90.70.10">
    <property type="entry name" value="Cysteine proteinases"/>
    <property type="match status" value="1"/>
</dbReference>
<evidence type="ECO:0000256" key="6">
    <source>
        <dbReference type="ARBA" id="ARBA00022801"/>
    </source>
</evidence>
<evidence type="ECO:0000313" key="14">
    <source>
        <dbReference type="EMBL" id="RXK14752.1"/>
    </source>
</evidence>
<evidence type="ECO:0000256" key="5">
    <source>
        <dbReference type="ARBA" id="ARBA00022741"/>
    </source>
</evidence>
<feature type="transmembrane region" description="Helical" evidence="10">
    <location>
        <begin position="300"/>
        <end position="320"/>
    </location>
</feature>
<evidence type="ECO:0000259" key="12">
    <source>
        <dbReference type="PROSITE" id="PS50929"/>
    </source>
</evidence>
<feature type="domain" description="ABC transmembrane type-1" evidence="12">
    <location>
        <begin position="162"/>
        <end position="441"/>
    </location>
</feature>
<dbReference type="Pfam" id="PF00664">
    <property type="entry name" value="ABC_membrane"/>
    <property type="match status" value="1"/>
</dbReference>
<comment type="caution">
    <text evidence="14">The sequence shown here is derived from an EMBL/GenBank/DDBJ whole genome shotgun (WGS) entry which is preliminary data.</text>
</comment>
<dbReference type="Gene3D" id="1.20.1560.10">
    <property type="entry name" value="ABC transporter type 1, transmembrane domain"/>
    <property type="match status" value="1"/>
</dbReference>
<dbReference type="NCBIfam" id="TIGR01846">
    <property type="entry name" value="type_I_sec_HlyB"/>
    <property type="match status" value="1"/>
</dbReference>
<dbReference type="GO" id="GO:0030256">
    <property type="term" value="C:type I protein secretion system complex"/>
    <property type="evidence" value="ECO:0007669"/>
    <property type="project" value="InterPro"/>
</dbReference>
<protein>
    <submittedName>
        <fullName evidence="14">Type I secretion system permease/ATPase</fullName>
    </submittedName>
</protein>
<dbReference type="InterPro" id="IPR010132">
    <property type="entry name" value="ATPase_T1SS_HlyB"/>
</dbReference>
<dbReference type="Proteomes" id="UP000290092">
    <property type="component" value="Unassembled WGS sequence"/>
</dbReference>
<name>A0AAX2ACL8_9BACT</name>
<keyword evidence="4 10" id="KW-0812">Transmembrane</keyword>
<dbReference type="SUPFAM" id="SSF52540">
    <property type="entry name" value="P-loop containing nucleoside triphosphate hydrolases"/>
    <property type="match status" value="1"/>
</dbReference>
<gene>
    <name evidence="14" type="ORF">CP985_12360</name>
</gene>
<feature type="transmembrane region" description="Helical" evidence="10">
    <location>
        <begin position="158"/>
        <end position="184"/>
    </location>
</feature>
<keyword evidence="5" id="KW-0547">Nucleotide-binding</keyword>
<dbReference type="InterPro" id="IPR011527">
    <property type="entry name" value="ABC1_TM_dom"/>
</dbReference>
<organism evidence="14 15">
    <name type="scientific">Malaciobacter mytili LMG 24559</name>
    <dbReference type="NCBI Taxonomy" id="1032238"/>
    <lineage>
        <taxon>Bacteria</taxon>
        <taxon>Pseudomonadati</taxon>
        <taxon>Campylobacterota</taxon>
        <taxon>Epsilonproteobacteria</taxon>
        <taxon>Campylobacterales</taxon>
        <taxon>Arcobacteraceae</taxon>
        <taxon>Malaciobacter</taxon>
    </lineage>
</organism>
<evidence type="ECO:0000256" key="2">
    <source>
        <dbReference type="ARBA" id="ARBA00022448"/>
    </source>
</evidence>
<feature type="transmembrane region" description="Helical" evidence="10">
    <location>
        <begin position="274"/>
        <end position="294"/>
    </location>
</feature>
<dbReference type="PANTHER" id="PTHR43394:SF1">
    <property type="entry name" value="ATP-BINDING CASSETTE SUB-FAMILY B MEMBER 10, MITOCHONDRIAL"/>
    <property type="match status" value="1"/>
</dbReference>
<dbReference type="PROSITE" id="PS50990">
    <property type="entry name" value="PEPTIDASE_C39"/>
    <property type="match status" value="1"/>
</dbReference>
<dbReference type="InterPro" id="IPR027417">
    <property type="entry name" value="P-loop_NTPase"/>
</dbReference>
<dbReference type="GO" id="GO:0005886">
    <property type="term" value="C:plasma membrane"/>
    <property type="evidence" value="ECO:0007669"/>
    <property type="project" value="UniProtKB-SubCell"/>
</dbReference>
<dbReference type="GO" id="GO:0030253">
    <property type="term" value="P:protein secretion by the type I secretion system"/>
    <property type="evidence" value="ECO:0007669"/>
    <property type="project" value="InterPro"/>
</dbReference>
<reference evidence="14 15" key="1">
    <citation type="submission" date="2017-09" db="EMBL/GenBank/DDBJ databases">
        <title>Genomics of the genus Arcobacter.</title>
        <authorList>
            <person name="Perez-Cataluna A."/>
            <person name="Figueras M.J."/>
            <person name="Salas-Masso N."/>
        </authorList>
    </citation>
    <scope>NUCLEOTIDE SEQUENCE [LARGE SCALE GENOMIC DNA]</scope>
    <source>
        <strain evidence="14 15">CECT 7386</strain>
    </source>
</reference>
<dbReference type="GO" id="GO:0005524">
    <property type="term" value="F:ATP binding"/>
    <property type="evidence" value="ECO:0007669"/>
    <property type="project" value="UniProtKB-KW"/>
</dbReference>
<keyword evidence="9 10" id="KW-0472">Membrane</keyword>
<accession>A0AAX2ACL8</accession>
<keyword evidence="15" id="KW-1185">Reference proteome</keyword>
<dbReference type="PROSITE" id="PS50929">
    <property type="entry name" value="ABC_TM1F"/>
    <property type="match status" value="1"/>
</dbReference>
<dbReference type="SMART" id="SM00382">
    <property type="entry name" value="AAA"/>
    <property type="match status" value="1"/>
</dbReference>
<dbReference type="SUPFAM" id="SSF90123">
    <property type="entry name" value="ABC transporter transmembrane region"/>
    <property type="match status" value="1"/>
</dbReference>
<evidence type="ECO:0000256" key="7">
    <source>
        <dbReference type="ARBA" id="ARBA00022840"/>
    </source>
</evidence>
<evidence type="ECO:0000256" key="10">
    <source>
        <dbReference type="SAM" id="Phobius"/>
    </source>
</evidence>
<evidence type="ECO:0000259" key="13">
    <source>
        <dbReference type="PROSITE" id="PS50990"/>
    </source>
</evidence>
<evidence type="ECO:0000256" key="4">
    <source>
        <dbReference type="ARBA" id="ARBA00022692"/>
    </source>
</evidence>
<dbReference type="GO" id="GO:0006508">
    <property type="term" value="P:proteolysis"/>
    <property type="evidence" value="ECO:0007669"/>
    <property type="project" value="InterPro"/>
</dbReference>
<dbReference type="InterPro" id="IPR005074">
    <property type="entry name" value="Peptidase_C39"/>
</dbReference>
<feature type="domain" description="Peptidase C39" evidence="13">
    <location>
        <begin position="8"/>
        <end position="128"/>
    </location>
</feature>